<dbReference type="EMBL" id="BATA01000002">
    <property type="protein sequence ID" value="GAD51382.1"/>
    <property type="molecule type" value="Genomic_DNA"/>
</dbReference>
<protein>
    <submittedName>
        <fullName evidence="2">Uncharacterized protein</fullName>
    </submittedName>
</protein>
<keyword evidence="1" id="KW-0812">Transmembrane</keyword>
<comment type="caution">
    <text evidence="2">The sequence shown here is derived from an EMBL/GenBank/DDBJ whole genome shotgun (WGS) entry which is preliminary data.</text>
</comment>
<keyword evidence="3" id="KW-1185">Reference proteome</keyword>
<dbReference type="AlphaFoldDB" id="U2YRP2"/>
<organism evidence="2 3">
    <name type="scientific">Halarchaeum acidiphilum MH1-52-1</name>
    <dbReference type="NCBI Taxonomy" id="1261545"/>
    <lineage>
        <taxon>Archaea</taxon>
        <taxon>Methanobacteriati</taxon>
        <taxon>Methanobacteriota</taxon>
        <taxon>Stenosarchaea group</taxon>
        <taxon>Halobacteria</taxon>
        <taxon>Halobacteriales</taxon>
        <taxon>Halobacteriaceae</taxon>
    </lineage>
</organism>
<evidence type="ECO:0000256" key="1">
    <source>
        <dbReference type="SAM" id="Phobius"/>
    </source>
</evidence>
<feature type="transmembrane region" description="Helical" evidence="1">
    <location>
        <begin position="21"/>
        <end position="44"/>
    </location>
</feature>
<keyword evidence="1" id="KW-0472">Membrane</keyword>
<sequence>MAAAVALVAHVSEPRLRSGPVWSLALLTFVGFVLAQALAGAAGLPAESPGVSACCWIVALAGAIAVLAARGTAWLDEP</sequence>
<accession>U2YRP2</accession>
<dbReference type="Proteomes" id="UP000016986">
    <property type="component" value="Unassembled WGS sequence"/>
</dbReference>
<keyword evidence="1" id="KW-1133">Transmembrane helix</keyword>
<dbReference type="RefSeq" id="WP_021779534.1">
    <property type="nucleotide sequence ID" value="NZ_BATA01000002.1"/>
</dbReference>
<name>U2YRP2_9EURY</name>
<dbReference type="OrthoDB" id="384586at2157"/>
<evidence type="ECO:0000313" key="3">
    <source>
        <dbReference type="Proteomes" id="UP000016986"/>
    </source>
</evidence>
<reference evidence="2 3" key="1">
    <citation type="submission" date="2013-09" db="EMBL/GenBank/DDBJ databases">
        <title>Whole genome sequencing of Halarchaeum acidiphilum strain MH1-52-1.</title>
        <authorList>
            <person name="Shimane Y."/>
            <person name="Minegishi H."/>
            <person name="Nishi S."/>
            <person name="Echigo A."/>
            <person name="Shuto A."/>
            <person name="Konishi M."/>
            <person name="Ito T."/>
            <person name="Ohkuma M."/>
            <person name="Ohta Y."/>
            <person name="Nagano Y."/>
            <person name="Tsubouchi T."/>
            <person name="Mori K."/>
            <person name="Usui K."/>
            <person name="Kamekura M."/>
            <person name="Usami R."/>
            <person name="Takaki Y."/>
            <person name="Hatada Y."/>
        </authorList>
    </citation>
    <scope>NUCLEOTIDE SEQUENCE [LARGE SCALE GENOMIC DNA]</scope>
    <source>
        <strain evidence="2 3">JCM 16109</strain>
    </source>
</reference>
<gene>
    <name evidence="2" type="ORF">MBEHAL_0142</name>
</gene>
<feature type="transmembrane region" description="Helical" evidence="1">
    <location>
        <begin position="50"/>
        <end position="69"/>
    </location>
</feature>
<proteinExistence type="predicted"/>
<evidence type="ECO:0000313" key="2">
    <source>
        <dbReference type="EMBL" id="GAD51382.1"/>
    </source>
</evidence>